<dbReference type="EMBL" id="LAZR01012187">
    <property type="protein sequence ID" value="KKM28121.1"/>
    <property type="molecule type" value="Genomic_DNA"/>
</dbReference>
<evidence type="ECO:0000313" key="1">
    <source>
        <dbReference type="EMBL" id="KKM28121.1"/>
    </source>
</evidence>
<protein>
    <submittedName>
        <fullName evidence="1">Uncharacterized protein</fullName>
    </submittedName>
</protein>
<reference evidence="1" key="1">
    <citation type="journal article" date="2015" name="Nature">
        <title>Complex archaea that bridge the gap between prokaryotes and eukaryotes.</title>
        <authorList>
            <person name="Spang A."/>
            <person name="Saw J.H."/>
            <person name="Jorgensen S.L."/>
            <person name="Zaremba-Niedzwiedzka K."/>
            <person name="Martijn J."/>
            <person name="Lind A.E."/>
            <person name="van Eijk R."/>
            <person name="Schleper C."/>
            <person name="Guy L."/>
            <person name="Ettema T.J."/>
        </authorList>
    </citation>
    <scope>NUCLEOTIDE SEQUENCE</scope>
</reference>
<sequence>MFIRFVGNDPDVAERTIQCRDYDVQLSKSCRQKVIRILDRDDSPEFALEDRNGEYSRAYLMNDDGHTIETILAPSLEAFQGAKVREEGEAS</sequence>
<accession>A0A0F9IKI6</accession>
<name>A0A0F9IKI6_9ZZZZ</name>
<dbReference type="AlphaFoldDB" id="A0A0F9IKI6"/>
<feature type="non-terminal residue" evidence="1">
    <location>
        <position position="91"/>
    </location>
</feature>
<organism evidence="1">
    <name type="scientific">marine sediment metagenome</name>
    <dbReference type="NCBI Taxonomy" id="412755"/>
    <lineage>
        <taxon>unclassified sequences</taxon>
        <taxon>metagenomes</taxon>
        <taxon>ecological metagenomes</taxon>
    </lineage>
</organism>
<proteinExistence type="predicted"/>
<gene>
    <name evidence="1" type="ORF">LCGC14_1567930</name>
</gene>
<comment type="caution">
    <text evidence="1">The sequence shown here is derived from an EMBL/GenBank/DDBJ whole genome shotgun (WGS) entry which is preliminary data.</text>
</comment>